<keyword evidence="1" id="KW-0472">Membrane</keyword>
<reference evidence="2" key="1">
    <citation type="submission" date="2021-07" db="EMBL/GenBank/DDBJ databases">
        <title>Neiella marina sp. nov., isolated from the intestinal content of sea cucumber Apostichopus japonicus.</title>
        <authorList>
            <person name="Bai X."/>
        </authorList>
    </citation>
    <scope>NUCLEOTIDE SEQUENCE</scope>
    <source>
        <strain evidence="2">126</strain>
    </source>
</reference>
<keyword evidence="1" id="KW-1133">Transmembrane helix</keyword>
<feature type="transmembrane region" description="Helical" evidence="1">
    <location>
        <begin position="77"/>
        <end position="95"/>
    </location>
</feature>
<dbReference type="RefSeq" id="WP_220102892.1">
    <property type="nucleotide sequence ID" value="NZ_JAHZSS010000003.1"/>
</dbReference>
<accession>A0ABS7EEH8</accession>
<dbReference type="EMBL" id="JAHZSS010000003">
    <property type="protein sequence ID" value="MBW8190211.1"/>
    <property type="molecule type" value="Genomic_DNA"/>
</dbReference>
<name>A0ABS7EEH8_9GAMM</name>
<keyword evidence="3" id="KW-1185">Reference proteome</keyword>
<feature type="transmembrane region" description="Helical" evidence="1">
    <location>
        <begin position="107"/>
        <end position="126"/>
    </location>
</feature>
<dbReference type="Proteomes" id="UP001166251">
    <property type="component" value="Unassembled WGS sequence"/>
</dbReference>
<evidence type="ECO:0000256" key="1">
    <source>
        <dbReference type="SAM" id="Phobius"/>
    </source>
</evidence>
<keyword evidence="1" id="KW-0812">Transmembrane</keyword>
<protein>
    <submittedName>
        <fullName evidence="2">Uncharacterized protein</fullName>
    </submittedName>
</protein>
<gene>
    <name evidence="2" type="ORF">K0504_04105</name>
</gene>
<feature type="transmembrane region" description="Helical" evidence="1">
    <location>
        <begin position="49"/>
        <end position="70"/>
    </location>
</feature>
<comment type="caution">
    <text evidence="2">The sequence shown here is derived from an EMBL/GenBank/DDBJ whole genome shotgun (WGS) entry which is preliminary data.</text>
</comment>
<proteinExistence type="predicted"/>
<organism evidence="2 3">
    <name type="scientific">Neiella holothuriorum</name>
    <dbReference type="NCBI Taxonomy" id="2870530"/>
    <lineage>
        <taxon>Bacteria</taxon>
        <taxon>Pseudomonadati</taxon>
        <taxon>Pseudomonadota</taxon>
        <taxon>Gammaproteobacteria</taxon>
        <taxon>Alteromonadales</taxon>
        <taxon>Echinimonadaceae</taxon>
        <taxon>Neiella</taxon>
    </lineage>
</organism>
<evidence type="ECO:0000313" key="3">
    <source>
        <dbReference type="Proteomes" id="UP001166251"/>
    </source>
</evidence>
<sequence>MTQIANLILIVITAAALQLFGQLLTDHTIDVALPAWLFDQFGFDFGNLLAELVTYLLPWLLLSLVITIPLARFTQQFANIAGVLVFICLLALDYVGPQHLDVMADSIWHSIPTLLAWACPILACWLNRIWLKG</sequence>
<evidence type="ECO:0000313" key="2">
    <source>
        <dbReference type="EMBL" id="MBW8190211.1"/>
    </source>
</evidence>